<keyword evidence="1" id="KW-0812">Transmembrane</keyword>
<dbReference type="AlphaFoldDB" id="A0A1F5C844"/>
<protein>
    <submittedName>
        <fullName evidence="2">Uncharacterized protein</fullName>
    </submittedName>
</protein>
<comment type="caution">
    <text evidence="2">The sequence shown here is derived from an EMBL/GenBank/DDBJ whole genome shotgun (WGS) entry which is preliminary data.</text>
</comment>
<gene>
    <name evidence="2" type="ORF">A3A25_03680</name>
</gene>
<feature type="transmembrane region" description="Helical" evidence="1">
    <location>
        <begin position="32"/>
        <end position="52"/>
    </location>
</feature>
<evidence type="ECO:0000313" key="2">
    <source>
        <dbReference type="EMBL" id="OGD39048.1"/>
    </source>
</evidence>
<feature type="transmembrane region" description="Helical" evidence="1">
    <location>
        <begin position="72"/>
        <end position="101"/>
    </location>
</feature>
<dbReference type="STRING" id="1797299.A3A25_03680"/>
<name>A0A1F5C844_9BACT</name>
<sequence>MAIYKIYRNIVWITRAFLLFAVIIMLVITHNYILACLTGFLYLYLPLLIMYLDMPSIQTLTAKGRQKFYRNIFQTIGIVLVVPIEFLIMSIGPALGLFNFLAYRIMKRNLYLPKTKR</sequence>
<keyword evidence="1" id="KW-0472">Membrane</keyword>
<organism evidence="2 3">
    <name type="scientific">Candidatus Azambacteria bacterium RIFCSPLOWO2_01_FULL_46_26</name>
    <dbReference type="NCBI Taxonomy" id="1797299"/>
    <lineage>
        <taxon>Bacteria</taxon>
        <taxon>Candidatus Azamiibacteriota</taxon>
    </lineage>
</organism>
<dbReference type="Proteomes" id="UP000178969">
    <property type="component" value="Unassembled WGS sequence"/>
</dbReference>
<reference evidence="2 3" key="1">
    <citation type="journal article" date="2016" name="Nat. Commun.">
        <title>Thousands of microbial genomes shed light on interconnected biogeochemical processes in an aquifer system.</title>
        <authorList>
            <person name="Anantharaman K."/>
            <person name="Brown C.T."/>
            <person name="Hug L.A."/>
            <person name="Sharon I."/>
            <person name="Castelle C.J."/>
            <person name="Probst A.J."/>
            <person name="Thomas B.C."/>
            <person name="Singh A."/>
            <person name="Wilkins M.J."/>
            <person name="Karaoz U."/>
            <person name="Brodie E.L."/>
            <person name="Williams K.H."/>
            <person name="Hubbard S.S."/>
            <person name="Banfield J.F."/>
        </authorList>
    </citation>
    <scope>NUCLEOTIDE SEQUENCE [LARGE SCALE GENOMIC DNA]</scope>
</reference>
<accession>A0A1F5C844</accession>
<dbReference type="EMBL" id="MEYT01000015">
    <property type="protein sequence ID" value="OGD39048.1"/>
    <property type="molecule type" value="Genomic_DNA"/>
</dbReference>
<feature type="transmembrane region" description="Helical" evidence="1">
    <location>
        <begin position="6"/>
        <end position="27"/>
    </location>
</feature>
<evidence type="ECO:0000256" key="1">
    <source>
        <dbReference type="SAM" id="Phobius"/>
    </source>
</evidence>
<evidence type="ECO:0000313" key="3">
    <source>
        <dbReference type="Proteomes" id="UP000178969"/>
    </source>
</evidence>
<proteinExistence type="predicted"/>
<keyword evidence="1" id="KW-1133">Transmembrane helix</keyword>